<feature type="compositionally biased region" description="Basic and acidic residues" evidence="2">
    <location>
        <begin position="58"/>
        <end position="68"/>
    </location>
</feature>
<comment type="similarity">
    <text evidence="1">Belongs to the amidase family.</text>
</comment>
<reference evidence="4 5" key="1">
    <citation type="submission" date="2019-02" db="EMBL/GenBank/DDBJ databases">
        <title>Sequencing the genomes of 1000 actinobacteria strains.</title>
        <authorList>
            <person name="Klenk H.-P."/>
        </authorList>
    </citation>
    <scope>NUCLEOTIDE SEQUENCE [LARGE SCALE GENOMIC DNA]</scope>
    <source>
        <strain evidence="4 5">DSM 16932</strain>
    </source>
</reference>
<dbReference type="SUPFAM" id="SSF75304">
    <property type="entry name" value="Amidase signature (AS) enzymes"/>
    <property type="match status" value="1"/>
</dbReference>
<evidence type="ECO:0000256" key="1">
    <source>
        <dbReference type="ARBA" id="ARBA00009199"/>
    </source>
</evidence>
<dbReference type="GO" id="GO:0003824">
    <property type="term" value="F:catalytic activity"/>
    <property type="evidence" value="ECO:0007669"/>
    <property type="project" value="InterPro"/>
</dbReference>
<evidence type="ECO:0000313" key="5">
    <source>
        <dbReference type="Proteomes" id="UP000293852"/>
    </source>
</evidence>
<accession>A0A4Q7M5M2</accession>
<dbReference type="PANTHER" id="PTHR11895">
    <property type="entry name" value="TRANSAMIDASE"/>
    <property type="match status" value="1"/>
</dbReference>
<dbReference type="Pfam" id="PF01425">
    <property type="entry name" value="Amidase"/>
    <property type="match status" value="1"/>
</dbReference>
<sequence>MTALHERTAVELRELLLAESVSPAELVEHYLGRVAERDATLGAFATLTPDLARARAADLRRERERGDAVGEPGDSSDVVDDEVLWGLPCADKDLWDRAGVPTGFGSRAFAGAHQYVPQVSGDVVAQLDAVGAVSLGKTATPEFGLPATTEPLAGRPTRNPWDPTRTAGGSSGGAAAAVAAGLLPFAPGSDGGGSIRIPAAACGVVGLKPSRGLLAAGGGLDSPGGLVVNGPIARTTADAALLLEGLITRTPDGAAAHPYALRQPVGPRWSYLAAALDGQVPRFGAAEAAGCAGQGRFRLAVSAFSAWDGFYDITPAPEAVAAHEAGVAALAGLGHDIESVAWEPDAAYAPAFRTLWMAGAAAVPIEDPARLALLEPLTQWLVGVGRKVTARELVEALRALSAFERATVTRLAPYDAVVLPALGMAPPELGWLDAQDPERNFEQQCQLTPYTSMVNVAGLPAITVPTVWTEPTATAPAGLPMGVQLVGRPGGEHTLLALAAQLESQLRWPERRPPVW</sequence>
<feature type="region of interest" description="Disordered" evidence="2">
    <location>
        <begin position="58"/>
        <end position="77"/>
    </location>
</feature>
<dbReference type="InterPro" id="IPR036928">
    <property type="entry name" value="AS_sf"/>
</dbReference>
<evidence type="ECO:0000259" key="3">
    <source>
        <dbReference type="Pfam" id="PF01425"/>
    </source>
</evidence>
<dbReference type="Proteomes" id="UP000293852">
    <property type="component" value="Unassembled WGS sequence"/>
</dbReference>
<feature type="domain" description="Amidase" evidence="3">
    <location>
        <begin position="25"/>
        <end position="496"/>
    </location>
</feature>
<evidence type="ECO:0000313" key="4">
    <source>
        <dbReference type="EMBL" id="RZS62343.1"/>
    </source>
</evidence>
<keyword evidence="5" id="KW-1185">Reference proteome</keyword>
<evidence type="ECO:0000256" key="2">
    <source>
        <dbReference type="SAM" id="MobiDB-lite"/>
    </source>
</evidence>
<dbReference type="PANTHER" id="PTHR11895:SF7">
    <property type="entry name" value="GLUTAMYL-TRNA(GLN) AMIDOTRANSFERASE SUBUNIT A, MITOCHONDRIAL"/>
    <property type="match status" value="1"/>
</dbReference>
<protein>
    <submittedName>
        <fullName evidence="4">Amidase</fullName>
    </submittedName>
</protein>
<dbReference type="OrthoDB" id="5175573at2"/>
<dbReference type="Gene3D" id="3.90.1300.10">
    <property type="entry name" value="Amidase signature (AS) domain"/>
    <property type="match status" value="1"/>
</dbReference>
<dbReference type="PROSITE" id="PS00571">
    <property type="entry name" value="AMIDASES"/>
    <property type="match status" value="1"/>
</dbReference>
<dbReference type="InterPro" id="IPR023631">
    <property type="entry name" value="Amidase_dom"/>
</dbReference>
<organism evidence="4 5">
    <name type="scientific">Xylanimonas ulmi</name>
    <dbReference type="NCBI Taxonomy" id="228973"/>
    <lineage>
        <taxon>Bacteria</taxon>
        <taxon>Bacillati</taxon>
        <taxon>Actinomycetota</taxon>
        <taxon>Actinomycetes</taxon>
        <taxon>Micrococcales</taxon>
        <taxon>Promicromonosporaceae</taxon>
        <taxon>Xylanimonas</taxon>
    </lineage>
</organism>
<comment type="caution">
    <text evidence="4">The sequence shown here is derived from an EMBL/GenBank/DDBJ whole genome shotgun (WGS) entry which is preliminary data.</text>
</comment>
<name>A0A4Q7M5M2_9MICO</name>
<dbReference type="EMBL" id="SGWX01000001">
    <property type="protein sequence ID" value="RZS62343.1"/>
    <property type="molecule type" value="Genomic_DNA"/>
</dbReference>
<gene>
    <name evidence="4" type="ORF">EV386_2675</name>
</gene>
<dbReference type="InterPro" id="IPR000120">
    <property type="entry name" value="Amidase"/>
</dbReference>
<proteinExistence type="inferred from homology"/>
<dbReference type="AlphaFoldDB" id="A0A4Q7M5M2"/>
<dbReference type="InterPro" id="IPR020556">
    <property type="entry name" value="Amidase_CS"/>
</dbReference>
<dbReference type="RefSeq" id="WP_130415718.1">
    <property type="nucleotide sequence ID" value="NZ_SGWX01000001.1"/>
</dbReference>